<comment type="catalytic activity">
    <reaction evidence="13">
        <text>1D-myo-inositol 1,3,4-trisphosphate + ATP = 1D-myo-inositol 1,3,4,6-tetrakisphosphate + ADP + H(+)</text>
        <dbReference type="Rhea" id="RHEA:20940"/>
        <dbReference type="ChEBI" id="CHEBI:15378"/>
        <dbReference type="ChEBI" id="CHEBI:30616"/>
        <dbReference type="ChEBI" id="CHEBI:57660"/>
        <dbReference type="ChEBI" id="CHEBI:58414"/>
        <dbReference type="ChEBI" id="CHEBI:456216"/>
        <dbReference type="EC" id="2.7.1.159"/>
    </reaction>
    <physiologicalReaction direction="left-to-right" evidence="13">
        <dbReference type="Rhea" id="RHEA:20941"/>
    </physiologicalReaction>
    <physiologicalReaction direction="right-to-left" evidence="13">
        <dbReference type="Rhea" id="RHEA:20942"/>
    </physiologicalReaction>
</comment>
<keyword evidence="9" id="KW-0413">Isomerase</keyword>
<evidence type="ECO:0000256" key="17">
    <source>
        <dbReference type="SAM" id="SignalP"/>
    </source>
</evidence>
<dbReference type="AlphaFoldDB" id="A0A8J2M655"/>
<dbReference type="GO" id="GO:0052726">
    <property type="term" value="F:inositol-1,3,4-trisphosphate 5-kinase activity"/>
    <property type="evidence" value="ECO:0007669"/>
    <property type="project" value="InterPro"/>
</dbReference>
<evidence type="ECO:0000256" key="6">
    <source>
        <dbReference type="ARBA" id="ARBA00022777"/>
    </source>
</evidence>
<dbReference type="GO" id="GO:0047325">
    <property type="term" value="F:inositol-3,4,5,6-tetrakisphosphate 1-kinase activity"/>
    <property type="evidence" value="ECO:0007669"/>
    <property type="project" value="UniProtKB-EC"/>
</dbReference>
<evidence type="ECO:0000256" key="7">
    <source>
        <dbReference type="ARBA" id="ARBA00022840"/>
    </source>
</evidence>
<feature type="domain" description="ATP-grasp" evidence="18">
    <location>
        <begin position="134"/>
        <end position="347"/>
    </location>
</feature>
<evidence type="ECO:0000256" key="3">
    <source>
        <dbReference type="ARBA" id="ARBA00022679"/>
    </source>
</evidence>
<proteinExistence type="inferred from homology"/>
<gene>
    <name evidence="19" type="ORF">AFUS01_LOCUS42539</name>
</gene>
<sequence length="366" mass="40548">MSSVGLVLVVWSIGIAACREEITMPVRKRLGYWLSERKAKKLSLSDVVEELEAKNIEAVKVDLTKPLREQGPFHAILHKLTDLIAQADLGNKEALVLIKNLETYSLENPDVIVIDPIDCLRTVIDRFKTYTTIHELVSDDETFVPPFVTLKCNNLSENVELFRESKVTFPCVSKPIVAHGSSSAHEMTLVFNEKGLSECAFPCVVQSFVNHNAVLYKLFALGDTFAVVERPSIKNLIASEDMKPIHFHSDDVSKPSSCSQLTFQENREVLSGNRIPCQNSLTRIVREIHKALGLGLFGVDVVVDSSSGRLAIIDVNSFPGYDGIENFPGKLAAFVRSELDELDKEITFNIAKDSASVKADLISSRS</sequence>
<comment type="catalytic activity">
    <reaction evidence="11">
        <text>1D-myo-inositol 3,4,6-trisphosphate + ATP = 1D-myo-inositol 1,3,4,6-tetrakisphosphate + ADP + H(+)</text>
        <dbReference type="Rhea" id="RHEA:70287"/>
        <dbReference type="ChEBI" id="CHEBI:15378"/>
        <dbReference type="ChEBI" id="CHEBI:30616"/>
        <dbReference type="ChEBI" id="CHEBI:57660"/>
        <dbReference type="ChEBI" id="CHEBI:189099"/>
        <dbReference type="ChEBI" id="CHEBI:456216"/>
    </reaction>
    <physiologicalReaction direction="left-to-right" evidence="11">
        <dbReference type="Rhea" id="RHEA:70288"/>
    </physiologicalReaction>
    <physiologicalReaction direction="right-to-left" evidence="11">
        <dbReference type="Rhea" id="RHEA:70289"/>
    </physiologicalReaction>
</comment>
<dbReference type="Proteomes" id="UP000708208">
    <property type="component" value="Unassembled WGS sequence"/>
</dbReference>
<evidence type="ECO:0000256" key="14">
    <source>
        <dbReference type="ARBA" id="ARBA00047728"/>
    </source>
</evidence>
<feature type="signal peptide" evidence="17">
    <location>
        <begin position="1"/>
        <end position="18"/>
    </location>
</feature>
<keyword evidence="5 16" id="KW-0547">Nucleotide-binding</keyword>
<accession>A0A8J2M655</accession>
<dbReference type="FunFam" id="3.30.470.20:FF:000047">
    <property type="entry name" value="Inositol-tetrakisphosphate 1-kinase 4"/>
    <property type="match status" value="1"/>
</dbReference>
<dbReference type="EMBL" id="CAJVCH010567467">
    <property type="protein sequence ID" value="CAG7832880.1"/>
    <property type="molecule type" value="Genomic_DNA"/>
</dbReference>
<evidence type="ECO:0000256" key="5">
    <source>
        <dbReference type="ARBA" id="ARBA00022741"/>
    </source>
</evidence>
<dbReference type="PANTHER" id="PTHR14217:SF1">
    <property type="entry name" value="INOSITOL-TETRAKISPHOSPHATE 1-KINASE"/>
    <property type="match status" value="1"/>
</dbReference>
<dbReference type="GO" id="GO:0016853">
    <property type="term" value="F:isomerase activity"/>
    <property type="evidence" value="ECO:0007669"/>
    <property type="project" value="UniProtKB-KW"/>
</dbReference>
<evidence type="ECO:0000256" key="10">
    <source>
        <dbReference type="ARBA" id="ARBA00033609"/>
    </source>
</evidence>
<comment type="subunit">
    <text evidence="16">Monomer.</text>
</comment>
<comment type="cofactor">
    <cofactor evidence="16">
        <name>Mg(2+)</name>
        <dbReference type="ChEBI" id="CHEBI:18420"/>
    </cofactor>
    <text evidence="16">Binds 2 magnesium ions per subunit.</text>
</comment>
<dbReference type="InterPro" id="IPR041429">
    <property type="entry name" value="ITPK1_N"/>
</dbReference>
<dbReference type="EC" id="2.7.1.134" evidence="16"/>
<evidence type="ECO:0000256" key="4">
    <source>
        <dbReference type="ARBA" id="ARBA00022723"/>
    </source>
</evidence>
<feature type="chain" id="PRO_5035273982" description="Inositol-tetrakisphosphate 1-kinase" evidence="17">
    <location>
        <begin position="19"/>
        <end position="366"/>
    </location>
</feature>
<keyword evidence="6 16" id="KW-0418">Kinase</keyword>
<dbReference type="PROSITE" id="PS50975">
    <property type="entry name" value="ATP_GRASP"/>
    <property type="match status" value="1"/>
</dbReference>
<evidence type="ECO:0000259" key="18">
    <source>
        <dbReference type="PROSITE" id="PS50975"/>
    </source>
</evidence>
<dbReference type="Pfam" id="PF17927">
    <property type="entry name" value="Ins134_P3_kin_N"/>
    <property type="match status" value="1"/>
</dbReference>
<dbReference type="InterPro" id="IPR040464">
    <property type="entry name" value="InsP(3)kin_ATP-grasp"/>
</dbReference>
<dbReference type="PIRSF" id="PIRSF038186">
    <property type="entry name" value="ITPK"/>
    <property type="match status" value="1"/>
</dbReference>
<evidence type="ECO:0000256" key="16">
    <source>
        <dbReference type="PIRNR" id="PIRNR038186"/>
    </source>
</evidence>
<evidence type="ECO:0000256" key="9">
    <source>
        <dbReference type="ARBA" id="ARBA00023235"/>
    </source>
</evidence>
<dbReference type="PANTHER" id="PTHR14217">
    <property type="entry name" value="INOSITOL-TETRAKISPHOSPHATE 1-KINASE"/>
    <property type="match status" value="1"/>
</dbReference>
<comment type="function">
    <text evidence="16">Kinase that can phosphorylate various inositol polyphosphate such as Ins(3,4,5,6)P4 or Ins(1,3,4)P3.</text>
</comment>
<dbReference type="InterPro" id="IPR011761">
    <property type="entry name" value="ATP-grasp"/>
</dbReference>
<evidence type="ECO:0000256" key="2">
    <source>
        <dbReference type="ARBA" id="ARBA00014968"/>
    </source>
</evidence>
<protein>
    <recommendedName>
        <fullName evidence="2 16">Inositol-tetrakisphosphate 1-kinase</fullName>
        <ecNumber evidence="16">2.7.1.134</ecNumber>
    </recommendedName>
</protein>
<evidence type="ECO:0000256" key="8">
    <source>
        <dbReference type="ARBA" id="ARBA00022842"/>
    </source>
</evidence>
<comment type="catalytic activity">
    <reaction evidence="15">
        <text>1D-myo-inositol 1,3,4-trisphosphate + 1D-myo-inositol 1,3,4,5,6-pentakisphosphate = 1D-myo-inositol 3,4,5,6-tetrakisphosphate + 1D-myo-inositol 1,3,4,6-tetrakisphosphate</text>
        <dbReference type="Rhea" id="RHEA:70263"/>
        <dbReference type="ChEBI" id="CHEBI:57539"/>
        <dbReference type="ChEBI" id="CHEBI:57660"/>
        <dbReference type="ChEBI" id="CHEBI:57733"/>
        <dbReference type="ChEBI" id="CHEBI:58414"/>
    </reaction>
    <physiologicalReaction direction="left-to-right" evidence="15">
        <dbReference type="Rhea" id="RHEA:70264"/>
    </physiologicalReaction>
    <physiologicalReaction direction="right-to-left" evidence="15">
        <dbReference type="Rhea" id="RHEA:70265"/>
    </physiologicalReaction>
</comment>
<dbReference type="InterPro" id="IPR008656">
    <property type="entry name" value="Inositol_tetrakis-P_1-kinase"/>
</dbReference>
<dbReference type="GO" id="GO:0005737">
    <property type="term" value="C:cytoplasm"/>
    <property type="evidence" value="ECO:0007669"/>
    <property type="project" value="TreeGrafter"/>
</dbReference>
<comment type="caution">
    <text evidence="19">The sequence shown here is derived from an EMBL/GenBank/DDBJ whole genome shotgun (WGS) entry which is preliminary data.</text>
</comment>
<comment type="catalytic activity">
    <reaction evidence="12">
        <text>1D-myo-inositol 3,4,5,6-tetrakisphosphate + ATP = 1D-myo-inositol 1,3,4,5,6-pentakisphosphate + ADP + H(+)</text>
        <dbReference type="Rhea" id="RHEA:12452"/>
        <dbReference type="ChEBI" id="CHEBI:15378"/>
        <dbReference type="ChEBI" id="CHEBI:30616"/>
        <dbReference type="ChEBI" id="CHEBI:57539"/>
        <dbReference type="ChEBI" id="CHEBI:57733"/>
        <dbReference type="ChEBI" id="CHEBI:456216"/>
        <dbReference type="EC" id="2.7.1.134"/>
    </reaction>
    <physiologicalReaction direction="left-to-right" evidence="12">
        <dbReference type="Rhea" id="RHEA:12453"/>
    </physiologicalReaction>
    <physiologicalReaction direction="right-to-left" evidence="12">
        <dbReference type="Rhea" id="RHEA:12454"/>
    </physiologicalReaction>
</comment>
<reference evidence="19" key="1">
    <citation type="submission" date="2021-06" db="EMBL/GenBank/DDBJ databases">
        <authorList>
            <person name="Hodson N. C."/>
            <person name="Mongue J. A."/>
            <person name="Jaron S. K."/>
        </authorList>
    </citation>
    <scope>NUCLEOTIDE SEQUENCE</scope>
</reference>
<evidence type="ECO:0000256" key="11">
    <source>
        <dbReference type="ARBA" id="ARBA00033624"/>
    </source>
</evidence>
<dbReference type="GO" id="GO:0005524">
    <property type="term" value="F:ATP binding"/>
    <property type="evidence" value="ECO:0007669"/>
    <property type="project" value="UniProtKB-UniRule"/>
</dbReference>
<keyword evidence="8 16" id="KW-0460">Magnesium</keyword>
<organism evidence="19 20">
    <name type="scientific">Allacma fusca</name>
    <dbReference type="NCBI Taxonomy" id="39272"/>
    <lineage>
        <taxon>Eukaryota</taxon>
        <taxon>Metazoa</taxon>
        <taxon>Ecdysozoa</taxon>
        <taxon>Arthropoda</taxon>
        <taxon>Hexapoda</taxon>
        <taxon>Collembola</taxon>
        <taxon>Symphypleona</taxon>
        <taxon>Sminthuridae</taxon>
        <taxon>Allacma</taxon>
    </lineage>
</organism>
<evidence type="ECO:0000256" key="1">
    <source>
        <dbReference type="ARBA" id="ARBA00009601"/>
    </source>
</evidence>
<keyword evidence="20" id="KW-1185">Reference proteome</keyword>
<comment type="catalytic activity">
    <reaction evidence="14">
        <text>1D-myo-inositol 1,3,4-trisphosphate + 1D-myo-inositol 1,3,4,5,6-pentakisphosphate = 1D-myo-inositol 3,4,5,6-tetrakisphosphate + 1D-myo-inositol 1,3,4,5-tetrakisphosphate</text>
        <dbReference type="Rhea" id="RHEA:70271"/>
        <dbReference type="ChEBI" id="CHEBI:57539"/>
        <dbReference type="ChEBI" id="CHEBI:57733"/>
        <dbReference type="ChEBI" id="CHEBI:57895"/>
        <dbReference type="ChEBI" id="CHEBI:58414"/>
    </reaction>
    <physiologicalReaction direction="left-to-right" evidence="14">
        <dbReference type="Rhea" id="RHEA:70272"/>
    </physiologicalReaction>
    <physiologicalReaction direction="right-to-left" evidence="14">
        <dbReference type="Rhea" id="RHEA:70273"/>
    </physiologicalReaction>
</comment>
<keyword evidence="3 16" id="KW-0808">Transferase</keyword>
<comment type="similarity">
    <text evidence="1 16">Belongs to the ITPK1 family.</text>
</comment>
<keyword evidence="17" id="KW-0732">Signal</keyword>
<evidence type="ECO:0000313" key="19">
    <source>
        <dbReference type="EMBL" id="CAG7832880.1"/>
    </source>
</evidence>
<keyword evidence="4 16" id="KW-0479">Metal-binding</keyword>
<name>A0A8J2M655_9HEXA</name>
<evidence type="ECO:0000313" key="20">
    <source>
        <dbReference type="Proteomes" id="UP000708208"/>
    </source>
</evidence>
<dbReference type="OrthoDB" id="25308at2759"/>
<keyword evidence="7 16" id="KW-0067">ATP-binding</keyword>
<comment type="catalytic activity">
    <reaction evidence="10">
        <text>1D-myo-inositol 1,3,4-trisphosphate + ATP = 1D-myo-inositol 1,3,4,5-tetrakisphosphate + ADP + H(+)</text>
        <dbReference type="Rhea" id="RHEA:13253"/>
        <dbReference type="ChEBI" id="CHEBI:15378"/>
        <dbReference type="ChEBI" id="CHEBI:30616"/>
        <dbReference type="ChEBI" id="CHEBI:57895"/>
        <dbReference type="ChEBI" id="CHEBI:58414"/>
        <dbReference type="ChEBI" id="CHEBI:456216"/>
        <dbReference type="EC" id="2.7.1.159"/>
    </reaction>
    <physiologicalReaction direction="left-to-right" evidence="10">
        <dbReference type="Rhea" id="RHEA:13254"/>
    </physiologicalReaction>
    <physiologicalReaction direction="right-to-left" evidence="10">
        <dbReference type="Rhea" id="RHEA:13255"/>
    </physiologicalReaction>
</comment>
<dbReference type="GO" id="GO:0032957">
    <property type="term" value="P:inositol trisphosphate metabolic process"/>
    <property type="evidence" value="ECO:0007669"/>
    <property type="project" value="InterPro"/>
</dbReference>
<dbReference type="Pfam" id="PF05770">
    <property type="entry name" value="Ins134_P3_kin"/>
    <property type="match status" value="1"/>
</dbReference>
<evidence type="ECO:0000256" key="15">
    <source>
        <dbReference type="ARBA" id="ARBA00049058"/>
    </source>
</evidence>
<evidence type="ECO:0000256" key="13">
    <source>
        <dbReference type="ARBA" id="ARBA00033674"/>
    </source>
</evidence>
<dbReference type="GO" id="GO:0052725">
    <property type="term" value="F:inositol-1,3,4-trisphosphate 6-kinase activity"/>
    <property type="evidence" value="ECO:0007669"/>
    <property type="project" value="InterPro"/>
</dbReference>
<evidence type="ECO:0000256" key="12">
    <source>
        <dbReference type="ARBA" id="ARBA00033645"/>
    </source>
</evidence>
<dbReference type="GO" id="GO:0000287">
    <property type="term" value="F:magnesium ion binding"/>
    <property type="evidence" value="ECO:0007669"/>
    <property type="project" value="InterPro"/>
</dbReference>